<name>A0A521BTW2_9BACT</name>
<dbReference type="AlphaFoldDB" id="A0A521BTW2"/>
<dbReference type="RefSeq" id="WP_142453514.1">
    <property type="nucleotide sequence ID" value="NZ_FXTP01000003.1"/>
</dbReference>
<dbReference type="PROSITE" id="PS50966">
    <property type="entry name" value="ZF_SWIM"/>
    <property type="match status" value="1"/>
</dbReference>
<accession>A0A521BTW2</accession>
<dbReference type="Proteomes" id="UP000317557">
    <property type="component" value="Unassembled WGS sequence"/>
</dbReference>
<protein>
    <submittedName>
        <fullName evidence="3">Uncharacterized conserved protein, contains Zn finger domain</fullName>
    </submittedName>
</protein>
<dbReference type="OrthoDB" id="9760715at2"/>
<dbReference type="GO" id="GO:0008270">
    <property type="term" value="F:zinc ion binding"/>
    <property type="evidence" value="ECO:0007669"/>
    <property type="project" value="UniProtKB-KW"/>
</dbReference>
<feature type="domain" description="SWIM-type" evidence="2">
    <location>
        <begin position="48"/>
        <end position="85"/>
    </location>
</feature>
<dbReference type="InterPro" id="IPR007527">
    <property type="entry name" value="Znf_SWIM"/>
</dbReference>
<evidence type="ECO:0000259" key="2">
    <source>
        <dbReference type="PROSITE" id="PS50966"/>
    </source>
</evidence>
<dbReference type="EMBL" id="FXTP01000003">
    <property type="protein sequence ID" value="SMO50634.1"/>
    <property type="molecule type" value="Genomic_DNA"/>
</dbReference>
<organism evidence="3 4">
    <name type="scientific">Gracilimonas mengyeensis</name>
    <dbReference type="NCBI Taxonomy" id="1302730"/>
    <lineage>
        <taxon>Bacteria</taxon>
        <taxon>Pseudomonadati</taxon>
        <taxon>Balneolota</taxon>
        <taxon>Balneolia</taxon>
        <taxon>Balneolales</taxon>
        <taxon>Balneolaceae</taxon>
        <taxon>Gracilimonas</taxon>
    </lineage>
</organism>
<keyword evidence="1" id="KW-0863">Zinc-finger</keyword>
<evidence type="ECO:0000313" key="3">
    <source>
        <dbReference type="EMBL" id="SMO50634.1"/>
    </source>
</evidence>
<keyword evidence="1" id="KW-0862">Zinc</keyword>
<reference evidence="3 4" key="1">
    <citation type="submission" date="2017-05" db="EMBL/GenBank/DDBJ databases">
        <authorList>
            <person name="Varghese N."/>
            <person name="Submissions S."/>
        </authorList>
    </citation>
    <scope>NUCLEOTIDE SEQUENCE [LARGE SCALE GENOMIC DNA]</scope>
    <source>
        <strain evidence="3 4">DSM 21985</strain>
    </source>
</reference>
<keyword evidence="1" id="KW-0479">Metal-binding</keyword>
<evidence type="ECO:0000256" key="1">
    <source>
        <dbReference type="PROSITE-ProRule" id="PRU00325"/>
    </source>
</evidence>
<proteinExistence type="predicted"/>
<dbReference type="Pfam" id="PF04434">
    <property type="entry name" value="SWIM"/>
    <property type="match status" value="1"/>
</dbReference>
<gene>
    <name evidence="3" type="ORF">SAMN06265219_10388</name>
</gene>
<keyword evidence="4" id="KW-1185">Reference proteome</keyword>
<sequence length="576" mass="66995">MNLKDFERNISSTILDSGYDYFVQNAVDGLEKVAPGMWLAKVHGSEIYTVEVNTHKTKIKGWECNCPYDHSPICKHVVALFYAIEERMNDAKTFPKNKKKSAKKNRVQEIFKKTSKEELQEFIIAQFGRDAGIKNAFMAHFVEYLDEDQQQKYKTIVRNIYKAAQGPYEFIDYYSAASLTSPLYKLAEKANDLLAGENIKESLAICKALIEEIPVFLNNMDDSDGSAGDLLYYAFETLGAIVQQAPPMLKDELFTYCTEEFPKQKYHGFGFESHFLHYLPELITTEEQEEQFFELIDRQVKIEQKESYSDYGITQLIKTKVEYLLNSRREDEAIKLIKSHKNYPDLRKMLVDRAIAQKEFKLAKTLCHEGVEAAKEKNHPGIVTNWQQKLLEISKIEEDTPEVRRWAEKLFFEHYYAMGYYRELKATYSQNEWPDKCEELISAIKNKNRQWIQGSSGILANIYAEEKHLDQLLKVLQQPPVQLSFIDSYASLLIKEYPNELLDIYEEAITNYATQTGRNIYNDIANYLKKMTQIEGGTEKVHQIIKGFRQRYSNRPAMMEVMNRNFPGTMPKSQKP</sequence>
<evidence type="ECO:0000313" key="4">
    <source>
        <dbReference type="Proteomes" id="UP000317557"/>
    </source>
</evidence>